<dbReference type="Gene3D" id="3.20.20.140">
    <property type="entry name" value="Metal-dependent hydrolases"/>
    <property type="match status" value="1"/>
</dbReference>
<dbReference type="GO" id="GO:0016805">
    <property type="term" value="F:dipeptidase activity"/>
    <property type="evidence" value="ECO:0007669"/>
    <property type="project" value="UniProtKB-KW"/>
</dbReference>
<gene>
    <name evidence="1" type="ORF">V6255_06985</name>
</gene>
<dbReference type="Pfam" id="PF01244">
    <property type="entry name" value="Peptidase_M19"/>
    <property type="match status" value="1"/>
</dbReference>
<name>A0ABU9HAR1_9GAMM</name>
<comment type="caution">
    <text evidence="1">The sequence shown here is derived from an EMBL/GenBank/DDBJ whole genome shotgun (WGS) entry which is preliminary data.</text>
</comment>
<dbReference type="InterPro" id="IPR008257">
    <property type="entry name" value="Pept_M19"/>
</dbReference>
<proteinExistence type="predicted"/>
<keyword evidence="1" id="KW-0645">Protease</keyword>
<accession>A0ABU9HAR1</accession>
<dbReference type="EMBL" id="JBAKBA010000012">
    <property type="protein sequence ID" value="MEL0658886.1"/>
    <property type="molecule type" value="Genomic_DNA"/>
</dbReference>
<evidence type="ECO:0000313" key="2">
    <source>
        <dbReference type="Proteomes" id="UP001366060"/>
    </source>
</evidence>
<sequence length="324" mass="36013">MTTIPVWDAHTCVPLIPEYDLASLQRHIDCGAYYISINIGMDFNPLSDIIQIIAGFRERISELDFLIQVESFSDVERAQREGKLAVSFDLEGGVPLHESPAMVGLLAKLGVRQIHLAYNRSNSLAGGCHDEDIGLTPKGRKIVDAINTNKLFMDVSHTGYRTSMDIFEYSNKPVIISHGNPRTLKDHGRNYRDDQLQACAATGGVVCINGVARFLNSPQASAESMVEAIDYLVQLIGPSHVGVGLDYVYDTHLDDGPEGLETNLWWPPEHGYNKSKNGFLNLLFAPPERFLEMSVLLEKRGYKQSDIAAIYGKNMNTLAQKVWC</sequence>
<protein>
    <submittedName>
        <fullName evidence="1">Membrane dipeptidase</fullName>
        <ecNumber evidence="1">3.4.13.-</ecNumber>
    </submittedName>
</protein>
<dbReference type="PANTHER" id="PTHR10443:SF12">
    <property type="entry name" value="DIPEPTIDASE"/>
    <property type="match status" value="1"/>
</dbReference>
<keyword evidence="1" id="KW-0224">Dipeptidase</keyword>
<dbReference type="Proteomes" id="UP001366060">
    <property type="component" value="Unassembled WGS sequence"/>
</dbReference>
<dbReference type="PANTHER" id="PTHR10443">
    <property type="entry name" value="MICROSOMAL DIPEPTIDASE"/>
    <property type="match status" value="1"/>
</dbReference>
<dbReference type="PROSITE" id="PS51365">
    <property type="entry name" value="RENAL_DIPEPTIDASE_2"/>
    <property type="match status" value="1"/>
</dbReference>
<keyword evidence="2" id="KW-1185">Reference proteome</keyword>
<dbReference type="SUPFAM" id="SSF51556">
    <property type="entry name" value="Metallo-dependent hydrolases"/>
    <property type="match status" value="1"/>
</dbReference>
<dbReference type="RefSeq" id="WP_341627506.1">
    <property type="nucleotide sequence ID" value="NZ_JBAKBA010000012.1"/>
</dbReference>
<dbReference type="InterPro" id="IPR032466">
    <property type="entry name" value="Metal_Hydrolase"/>
</dbReference>
<keyword evidence="1" id="KW-0378">Hydrolase</keyword>
<organism evidence="1 2">
    <name type="scientific">Psychromonas arctica</name>
    <dbReference type="NCBI Taxonomy" id="168275"/>
    <lineage>
        <taxon>Bacteria</taxon>
        <taxon>Pseudomonadati</taxon>
        <taxon>Pseudomonadota</taxon>
        <taxon>Gammaproteobacteria</taxon>
        <taxon>Alteromonadales</taxon>
        <taxon>Psychromonadaceae</taxon>
        <taxon>Psychromonas</taxon>
    </lineage>
</organism>
<evidence type="ECO:0000313" key="1">
    <source>
        <dbReference type="EMBL" id="MEL0658886.1"/>
    </source>
</evidence>
<dbReference type="EC" id="3.4.13.-" evidence="1"/>
<reference evidence="1 2" key="1">
    <citation type="submission" date="2024-02" db="EMBL/GenBank/DDBJ databases">
        <title>Bacteria isolated from the canopy kelp, Nereocystis luetkeana.</title>
        <authorList>
            <person name="Pfister C.A."/>
            <person name="Younker I.T."/>
            <person name="Light S.H."/>
        </authorList>
    </citation>
    <scope>NUCLEOTIDE SEQUENCE [LARGE SCALE GENOMIC DNA]</scope>
    <source>
        <strain evidence="1 2">TI.2.07</strain>
    </source>
</reference>